<dbReference type="Gene3D" id="3.40.50.1820">
    <property type="entry name" value="alpha/beta hydrolase"/>
    <property type="match status" value="1"/>
</dbReference>
<evidence type="ECO:0000313" key="3">
    <source>
        <dbReference type="Proteomes" id="UP000233375"/>
    </source>
</evidence>
<dbReference type="AlphaFoldDB" id="A0A2N0Z282"/>
<gene>
    <name evidence="2" type="ORF">CWS01_11615</name>
</gene>
<dbReference type="EMBL" id="PISE01000022">
    <property type="protein sequence ID" value="PKG23628.1"/>
    <property type="molecule type" value="Genomic_DNA"/>
</dbReference>
<reference evidence="2 3" key="1">
    <citation type="journal article" date="2003" name="Int. J. Syst. Evol. Microbiol.">
        <title>Bacillus nealsonii sp. nov., isolated from a spacecraft-assembly facility, whose spores are gamma-radiation resistant.</title>
        <authorList>
            <person name="Venkateswaran K."/>
            <person name="Kempf M."/>
            <person name="Chen F."/>
            <person name="Satomi M."/>
            <person name="Nicholson W."/>
            <person name="Kern R."/>
        </authorList>
    </citation>
    <scope>NUCLEOTIDE SEQUENCE [LARGE SCALE GENOMIC DNA]</scope>
    <source>
        <strain evidence="2 3">FO-92</strain>
    </source>
</reference>
<sequence>MNNGKLSSFIETISYSLDPEVGLSEKYPIWKKNKATLWYYPSPNRRYKEPIFLIYSLVNKAYILDLAPSISLIEAFTQAGYDTYLIDFGIPGFEDRNITIDDYLTKYIEKGYKRAIRHAGTDEMTVIGFCLGGTLATIFAAITKQKMKNLILAVSPIDFSTFPVYGNWLEALRNGDIYIDDLVDKMGMIPPSSIKYGTRLLVSPVAYSHYLALLNQANNPSYREKWTRMNKWTIDHIPLSKESFKQIMNDLIRDNKIVEGGLVIDNQPVDFQNIHCNLLVFSTKSDPLVPSSLCEPIMDLVASKDKTFTLFEGGHASLVAKGTMPYPMEEWLINHTTLI</sequence>
<dbReference type="SUPFAM" id="SSF53474">
    <property type="entry name" value="alpha/beta-Hydrolases"/>
    <property type="match status" value="1"/>
</dbReference>
<dbReference type="Pfam" id="PF00561">
    <property type="entry name" value="Abhydrolase_1"/>
    <property type="match status" value="1"/>
</dbReference>
<dbReference type="InterPro" id="IPR000073">
    <property type="entry name" value="AB_hydrolase_1"/>
</dbReference>
<dbReference type="PANTHER" id="PTHR36837">
    <property type="entry name" value="POLY(3-HYDROXYALKANOATE) POLYMERASE SUBUNIT PHAC"/>
    <property type="match status" value="1"/>
</dbReference>
<protein>
    <submittedName>
        <fullName evidence="2">Hydroxyalkanoic acid synthase</fullName>
    </submittedName>
</protein>
<dbReference type="OrthoDB" id="9767934at2"/>
<name>A0A2N0Z282_9BACI</name>
<dbReference type="PANTHER" id="PTHR36837:SF2">
    <property type="entry name" value="POLY(3-HYDROXYALKANOATE) POLYMERASE SUBUNIT PHAC"/>
    <property type="match status" value="1"/>
</dbReference>
<comment type="caution">
    <text evidence="2">The sequence shown here is derived from an EMBL/GenBank/DDBJ whole genome shotgun (WGS) entry which is preliminary data.</text>
</comment>
<dbReference type="InterPro" id="IPR051321">
    <property type="entry name" value="PHA/PHB_synthase"/>
</dbReference>
<dbReference type="Proteomes" id="UP000233375">
    <property type="component" value="Unassembled WGS sequence"/>
</dbReference>
<keyword evidence="3" id="KW-1185">Reference proteome</keyword>
<dbReference type="RefSeq" id="WP_101177363.1">
    <property type="nucleotide sequence ID" value="NZ_PISE01000022.1"/>
</dbReference>
<feature type="domain" description="AB hydrolase-1" evidence="1">
    <location>
        <begin position="69"/>
        <end position="317"/>
    </location>
</feature>
<accession>A0A2N0Z282</accession>
<organism evidence="2 3">
    <name type="scientific">Niallia nealsonii</name>
    <dbReference type="NCBI Taxonomy" id="115979"/>
    <lineage>
        <taxon>Bacteria</taxon>
        <taxon>Bacillati</taxon>
        <taxon>Bacillota</taxon>
        <taxon>Bacilli</taxon>
        <taxon>Bacillales</taxon>
        <taxon>Bacillaceae</taxon>
        <taxon>Niallia</taxon>
    </lineage>
</organism>
<dbReference type="InterPro" id="IPR029058">
    <property type="entry name" value="AB_hydrolase_fold"/>
</dbReference>
<proteinExistence type="predicted"/>
<evidence type="ECO:0000259" key="1">
    <source>
        <dbReference type="Pfam" id="PF00561"/>
    </source>
</evidence>
<evidence type="ECO:0000313" key="2">
    <source>
        <dbReference type="EMBL" id="PKG23628.1"/>
    </source>
</evidence>